<evidence type="ECO:0000313" key="2">
    <source>
        <dbReference type="EMBL" id="CAB5194835.1"/>
    </source>
</evidence>
<dbReference type="InterPro" id="IPR013159">
    <property type="entry name" value="DnaA_C"/>
</dbReference>
<evidence type="ECO:0000259" key="1">
    <source>
        <dbReference type="SMART" id="SM00760"/>
    </source>
</evidence>
<feature type="domain" description="Chromosomal replication initiator DnaA C-terminal" evidence="1">
    <location>
        <begin position="65"/>
        <end position="132"/>
    </location>
</feature>
<dbReference type="GO" id="GO:0043565">
    <property type="term" value="F:sequence-specific DNA binding"/>
    <property type="evidence" value="ECO:0007669"/>
    <property type="project" value="InterPro"/>
</dbReference>
<dbReference type="SUPFAM" id="SSF48295">
    <property type="entry name" value="TrpR-like"/>
    <property type="match status" value="1"/>
</dbReference>
<organism evidence="2">
    <name type="scientific">uncultured Caudovirales phage</name>
    <dbReference type="NCBI Taxonomy" id="2100421"/>
    <lineage>
        <taxon>Viruses</taxon>
        <taxon>Duplodnaviria</taxon>
        <taxon>Heunggongvirae</taxon>
        <taxon>Uroviricota</taxon>
        <taxon>Caudoviricetes</taxon>
        <taxon>Peduoviridae</taxon>
        <taxon>Maltschvirus</taxon>
        <taxon>Maltschvirus maltsch</taxon>
    </lineage>
</organism>
<sequence length="138" mass="16191">MDWLEHYKAVRNRIRYEAPHKAGKITINPINITPIERIQWAPAFMPEVSPETEEKVLCEGIYPHRLKPLLAPILKKHQMPYLEAVSESRKTKYKLVRFEMYHALREAGYSLPQIGAFFNRDHSTILHGLNRWKEISGV</sequence>
<dbReference type="InterPro" id="IPR010921">
    <property type="entry name" value="Trp_repressor/repl_initiator"/>
</dbReference>
<proteinExistence type="predicted"/>
<dbReference type="Gene3D" id="1.10.1750.10">
    <property type="match status" value="1"/>
</dbReference>
<dbReference type="GO" id="GO:0005524">
    <property type="term" value="F:ATP binding"/>
    <property type="evidence" value="ECO:0007669"/>
    <property type="project" value="InterPro"/>
</dbReference>
<dbReference type="SMART" id="SM00760">
    <property type="entry name" value="Bac_DnaA_C"/>
    <property type="match status" value="1"/>
</dbReference>
<name>A0A6J7WIM2_9CAUD</name>
<accession>A0A6J7WIM2</accession>
<reference evidence="2" key="1">
    <citation type="submission" date="2020-05" db="EMBL/GenBank/DDBJ databases">
        <authorList>
            <person name="Chiriac C."/>
            <person name="Salcher M."/>
            <person name="Ghai R."/>
            <person name="Kavagutti S V."/>
        </authorList>
    </citation>
    <scope>NUCLEOTIDE SEQUENCE</scope>
</reference>
<protein>
    <submittedName>
        <fullName evidence="2">Chromosomal replication initiator, DnaA C-terminal</fullName>
    </submittedName>
</protein>
<dbReference type="Pfam" id="PF08299">
    <property type="entry name" value="Bac_DnaA_C"/>
    <property type="match status" value="1"/>
</dbReference>
<dbReference type="EMBL" id="LR798222">
    <property type="protein sequence ID" value="CAB5194835.1"/>
    <property type="molecule type" value="Genomic_DNA"/>
</dbReference>
<dbReference type="GO" id="GO:0006270">
    <property type="term" value="P:DNA replication initiation"/>
    <property type="evidence" value="ECO:0007669"/>
    <property type="project" value="InterPro"/>
</dbReference>
<dbReference type="GO" id="GO:0006275">
    <property type="term" value="P:regulation of DNA replication"/>
    <property type="evidence" value="ECO:0007669"/>
    <property type="project" value="InterPro"/>
</dbReference>
<gene>
    <name evidence="2" type="ORF">UFOVP167_30</name>
</gene>